<reference evidence="2 3" key="1">
    <citation type="submission" date="2019-02" db="EMBL/GenBank/DDBJ databases">
        <title>WGS of Pseudoxanthomonas species novum from clinical isolates.</title>
        <authorList>
            <person name="Bernier A.-M."/>
            <person name="Bernard K."/>
            <person name="Vachon A."/>
        </authorList>
    </citation>
    <scope>NUCLEOTIDE SEQUENCE [LARGE SCALE GENOMIC DNA]</scope>
    <source>
        <strain evidence="2 3">NML171200</strain>
    </source>
</reference>
<evidence type="ECO:0000256" key="1">
    <source>
        <dbReference type="SAM" id="Phobius"/>
    </source>
</evidence>
<keyword evidence="1" id="KW-1133">Transmembrane helix</keyword>
<protein>
    <submittedName>
        <fullName evidence="2">DUF2127 domain-containing protein</fullName>
    </submittedName>
</protein>
<evidence type="ECO:0000313" key="3">
    <source>
        <dbReference type="Proteomes" id="UP000292627"/>
    </source>
</evidence>
<accession>A0A4Q8LH85</accession>
<feature type="transmembrane region" description="Helical" evidence="1">
    <location>
        <begin position="132"/>
        <end position="153"/>
    </location>
</feature>
<proteinExistence type="predicted"/>
<sequence>MPHTQRPYDPDPHAHPGLHALALFELAKGLLALIAAASLEVLGPDPIRRAVYWLIERFHLDPAHGALPSLLKQIDPKAVHLAVAVVAIYALWRLVESWGLWRAKAWASWLGCVGTAVYLPFDMYALFRHPAWHTAVVVLINVIVVAVLARDLIRRRRH</sequence>
<dbReference type="Proteomes" id="UP000292627">
    <property type="component" value="Unassembled WGS sequence"/>
</dbReference>
<feature type="transmembrane region" description="Helical" evidence="1">
    <location>
        <begin position="107"/>
        <end position="126"/>
    </location>
</feature>
<comment type="caution">
    <text evidence="2">The sequence shown here is derived from an EMBL/GenBank/DDBJ whole genome shotgun (WGS) entry which is preliminary data.</text>
</comment>
<dbReference type="RefSeq" id="WP_130549961.1">
    <property type="nucleotide sequence ID" value="NZ_SHMC01000001.1"/>
</dbReference>
<dbReference type="AlphaFoldDB" id="A0A4Q8LH85"/>
<gene>
    <name evidence="2" type="ORF">EA660_02045</name>
</gene>
<dbReference type="OrthoDB" id="121772at2"/>
<keyword evidence="1" id="KW-0812">Transmembrane</keyword>
<keyword evidence="1" id="KW-0472">Membrane</keyword>
<dbReference type="InterPro" id="IPR021125">
    <property type="entry name" value="DUF2127"/>
</dbReference>
<organism evidence="2 3">
    <name type="scientific">Pseudoxanthomonas winnipegensis</name>
    <dbReference type="NCBI Taxonomy" id="2480810"/>
    <lineage>
        <taxon>Bacteria</taxon>
        <taxon>Pseudomonadati</taxon>
        <taxon>Pseudomonadota</taxon>
        <taxon>Gammaproteobacteria</taxon>
        <taxon>Lysobacterales</taxon>
        <taxon>Lysobacteraceae</taxon>
        <taxon>Pseudoxanthomonas</taxon>
    </lineage>
</organism>
<evidence type="ECO:0000313" key="2">
    <source>
        <dbReference type="EMBL" id="TAA28393.1"/>
    </source>
</evidence>
<name>A0A4Q8LH85_9GAMM</name>
<dbReference type="Pfam" id="PF09900">
    <property type="entry name" value="DUF2127"/>
    <property type="match status" value="1"/>
</dbReference>
<dbReference type="EMBL" id="SHMC01000001">
    <property type="protein sequence ID" value="TAA28393.1"/>
    <property type="molecule type" value="Genomic_DNA"/>
</dbReference>
<feature type="transmembrane region" description="Helical" evidence="1">
    <location>
        <begin position="20"/>
        <end position="39"/>
    </location>
</feature>